<keyword evidence="4" id="KW-0547">Nucleotide-binding</keyword>
<evidence type="ECO:0000256" key="2">
    <source>
        <dbReference type="ARBA" id="ARBA00022448"/>
    </source>
</evidence>
<accession>A0A0P0YWI3</accession>
<dbReference type="PANTHER" id="PTHR42788:SF17">
    <property type="entry name" value="ALIPHATIC SULFONATES IMPORT ATP-BINDING PROTEIN SSUB"/>
    <property type="match status" value="1"/>
</dbReference>
<evidence type="ECO:0000256" key="1">
    <source>
        <dbReference type="ARBA" id="ARBA00005417"/>
    </source>
</evidence>
<dbReference type="Pfam" id="PF00005">
    <property type="entry name" value="ABC_tran"/>
    <property type="match status" value="1"/>
</dbReference>
<name>A0A0P0YWI3_9HYPH</name>
<organism evidence="9">
    <name type="scientific">Aureimonas altamirensis</name>
    <dbReference type="NCBI Taxonomy" id="370622"/>
    <lineage>
        <taxon>Bacteria</taxon>
        <taxon>Pseudomonadati</taxon>
        <taxon>Pseudomonadota</taxon>
        <taxon>Alphaproteobacteria</taxon>
        <taxon>Hyphomicrobiales</taxon>
        <taxon>Aurantimonadaceae</taxon>
        <taxon>Aureimonas</taxon>
    </lineage>
</organism>
<keyword evidence="3" id="KW-1003">Cell membrane</keyword>
<dbReference type="PROSITE" id="PS50893">
    <property type="entry name" value="ABC_TRANSPORTER_2"/>
    <property type="match status" value="1"/>
</dbReference>
<dbReference type="InterPro" id="IPR017871">
    <property type="entry name" value="ABC_transporter-like_CS"/>
</dbReference>
<dbReference type="AlphaFoldDB" id="A0A0P0YWI3"/>
<comment type="similarity">
    <text evidence="1">Belongs to the ABC transporter superfamily.</text>
</comment>
<dbReference type="InterPro" id="IPR003593">
    <property type="entry name" value="AAA+_ATPase"/>
</dbReference>
<keyword evidence="2" id="KW-0813">Transport</keyword>
<dbReference type="InterPro" id="IPR050166">
    <property type="entry name" value="ABC_transporter_ATP-bind"/>
</dbReference>
<evidence type="ECO:0000256" key="7">
    <source>
        <dbReference type="ARBA" id="ARBA00023136"/>
    </source>
</evidence>
<dbReference type="Gene3D" id="3.40.50.300">
    <property type="entry name" value="P-loop containing nucleotide triphosphate hydrolases"/>
    <property type="match status" value="1"/>
</dbReference>
<keyword evidence="5" id="KW-0067">ATP-binding</keyword>
<protein>
    <submittedName>
        <fullName evidence="9">ABC transporter</fullName>
    </submittedName>
</protein>
<proteinExistence type="inferred from homology"/>
<dbReference type="PANTHER" id="PTHR42788">
    <property type="entry name" value="TAURINE IMPORT ATP-BINDING PROTEIN-RELATED"/>
    <property type="match status" value="1"/>
</dbReference>
<evidence type="ECO:0000256" key="5">
    <source>
        <dbReference type="ARBA" id="ARBA00022840"/>
    </source>
</evidence>
<evidence type="ECO:0000313" key="9">
    <source>
        <dbReference type="EMBL" id="BAT25845.1"/>
    </source>
</evidence>
<dbReference type="EMBL" id="LC066370">
    <property type="protein sequence ID" value="BAT25845.1"/>
    <property type="molecule type" value="Genomic_DNA"/>
</dbReference>
<reference evidence="9" key="1">
    <citation type="journal article" date="2015" name="Proc. Natl. Acad. Sci. U.S.A.">
        <title>Bacterial clade with the ribosomal RNA operon on a small plasmid rather than the chromosome.</title>
        <authorList>
            <person name="Anda M."/>
            <person name="Ohtsubo Y."/>
            <person name="Okubo T."/>
            <person name="Sugawara M."/>
            <person name="Nagata Y."/>
            <person name="Tsuda M."/>
            <person name="Minamisawa K."/>
            <person name="Mitsui H."/>
        </authorList>
    </citation>
    <scope>NUCLEOTIDE SEQUENCE</scope>
    <source>
        <strain evidence="9">DSM 21988</strain>
    </source>
</reference>
<dbReference type="GO" id="GO:0016887">
    <property type="term" value="F:ATP hydrolysis activity"/>
    <property type="evidence" value="ECO:0007669"/>
    <property type="project" value="InterPro"/>
</dbReference>
<evidence type="ECO:0000256" key="4">
    <source>
        <dbReference type="ARBA" id="ARBA00022741"/>
    </source>
</evidence>
<sequence>MSGAVNHGAATAAVRLRGLSRGFGDKPVLRGITLDVAEGEFVALIGRSGSGKSTLLRALAGLDDDAEREGFMAVPERASVLFQDSRLLPWERVLDNVTIGFHAADAAASGLAMLRRVGLGDKGGAWPATLSGGEKQRVALARSLVRRPQLLLADEPFGALDALTRVKMHGLLFELVAQEQPTVILVTHDVDEALLLADRVLVMDEGRIALDRAVGLPHPRRASHAGFETLRSELLAALGVEVAAA</sequence>
<dbReference type="SUPFAM" id="SSF52540">
    <property type="entry name" value="P-loop containing nucleoside triphosphate hydrolases"/>
    <property type="match status" value="1"/>
</dbReference>
<keyword evidence="7" id="KW-0472">Membrane</keyword>
<feature type="domain" description="ABC transporter" evidence="8">
    <location>
        <begin position="14"/>
        <end position="230"/>
    </location>
</feature>
<keyword evidence="6" id="KW-1278">Translocase</keyword>
<evidence type="ECO:0000256" key="3">
    <source>
        <dbReference type="ARBA" id="ARBA00022475"/>
    </source>
</evidence>
<dbReference type="PROSITE" id="PS00211">
    <property type="entry name" value="ABC_TRANSPORTER_1"/>
    <property type="match status" value="1"/>
</dbReference>
<dbReference type="RefSeq" id="WP_060600327.1">
    <property type="nucleotide sequence ID" value="NZ_BBWQ01000001.1"/>
</dbReference>
<dbReference type="GO" id="GO:0005524">
    <property type="term" value="F:ATP binding"/>
    <property type="evidence" value="ECO:0007669"/>
    <property type="project" value="UniProtKB-KW"/>
</dbReference>
<evidence type="ECO:0000259" key="8">
    <source>
        <dbReference type="PROSITE" id="PS50893"/>
    </source>
</evidence>
<dbReference type="SMART" id="SM00382">
    <property type="entry name" value="AAA"/>
    <property type="match status" value="1"/>
</dbReference>
<dbReference type="InterPro" id="IPR003439">
    <property type="entry name" value="ABC_transporter-like_ATP-bd"/>
</dbReference>
<evidence type="ECO:0000256" key="6">
    <source>
        <dbReference type="ARBA" id="ARBA00022967"/>
    </source>
</evidence>
<dbReference type="InterPro" id="IPR027417">
    <property type="entry name" value="P-loop_NTPase"/>
</dbReference>